<dbReference type="Gene3D" id="3.40.50.300">
    <property type="entry name" value="P-loop containing nucleotide triphosphate hydrolases"/>
    <property type="match status" value="1"/>
</dbReference>
<organism evidence="5 6">
    <name type="scientific">Capsaspora owczarzaki (strain ATCC 30864)</name>
    <dbReference type="NCBI Taxonomy" id="595528"/>
    <lineage>
        <taxon>Eukaryota</taxon>
        <taxon>Filasterea</taxon>
        <taxon>Capsaspora</taxon>
    </lineage>
</organism>
<dbReference type="GO" id="GO:0003924">
    <property type="term" value="F:GTPase activity"/>
    <property type="evidence" value="ECO:0007669"/>
    <property type="project" value="TreeGrafter"/>
</dbReference>
<dbReference type="SUPFAM" id="SSF52540">
    <property type="entry name" value="P-loop containing nucleoside triphosphate hydrolases"/>
    <property type="match status" value="1"/>
</dbReference>
<keyword evidence="2" id="KW-0342">GTP-binding</keyword>
<dbReference type="GO" id="GO:0032543">
    <property type="term" value="P:mitochondrial translation"/>
    <property type="evidence" value="ECO:0007669"/>
    <property type="project" value="TreeGrafter"/>
</dbReference>
<dbReference type="PhylomeDB" id="A0A0D2X2C7"/>
<dbReference type="Gene3D" id="1.10.1580.10">
    <property type="match status" value="1"/>
</dbReference>
<keyword evidence="1" id="KW-0547">Nucleotide-binding</keyword>
<sequence>MAAARFRTVFDVSGLARPNWFPGHMARGMREIARNLQHIDYVIEVHDARVPVSGRNPLLQALQKPSTLLLNKMDLGDPAVNKIAKARLHEINPRHNVVLTSATLRLERALTLVVDHILANVPAERADKDGEGIHAMIVGMPNVGKSSTINALRRLLTGEGARAKVGPIPGITRAVMQPLHISRDPKIMLIDTPGIMAPHIPNVEVGLKLAAVGTFIDHQVGEALIADYILFSLNLRRKFDYVKRYNMDQPCDDINVFLSALAQHSGLVLKGGLLNTTLAAARFIKDYREGALGRLTLDDAIVEGGLPAIVAAQTAQASSPKASEQARLPPLDEENWNPVDAFDRLRAEEKRLRGFKRRR</sequence>
<dbReference type="InParanoid" id="A0A0D2X2C7"/>
<dbReference type="GO" id="GO:0005525">
    <property type="term" value="F:GTP binding"/>
    <property type="evidence" value="ECO:0007669"/>
    <property type="project" value="UniProtKB-KW"/>
</dbReference>
<dbReference type="FunCoup" id="A0A0D2X2C7">
    <property type="interactions" value="327"/>
</dbReference>
<accession>A0A0D2X2C7</accession>
<feature type="region of interest" description="Disordered" evidence="3">
    <location>
        <begin position="317"/>
        <end position="336"/>
    </location>
</feature>
<dbReference type="PANTHER" id="PTHR45782:SF4">
    <property type="entry name" value="MITOCHONDRIAL RIBOSOME-ASSOCIATED GTPASE 1"/>
    <property type="match status" value="1"/>
</dbReference>
<evidence type="ECO:0000256" key="3">
    <source>
        <dbReference type="SAM" id="MobiDB-lite"/>
    </source>
</evidence>
<keyword evidence="6" id="KW-1185">Reference proteome</keyword>
<dbReference type="InterPro" id="IPR023179">
    <property type="entry name" value="GTP-bd_ortho_bundle_sf"/>
</dbReference>
<dbReference type="AlphaFoldDB" id="A0A0D2X2C7"/>
<evidence type="ECO:0000313" key="6">
    <source>
        <dbReference type="Proteomes" id="UP000008743"/>
    </source>
</evidence>
<dbReference type="eggNOG" id="KOG2485">
    <property type="taxonomic scope" value="Eukaryota"/>
</dbReference>
<dbReference type="CDD" id="cd01856">
    <property type="entry name" value="YlqF"/>
    <property type="match status" value="1"/>
</dbReference>
<dbReference type="RefSeq" id="XP_004364156.1">
    <property type="nucleotide sequence ID" value="XM_004364099.2"/>
</dbReference>
<evidence type="ECO:0000313" key="5">
    <source>
        <dbReference type="EMBL" id="KJE92329.1"/>
    </source>
</evidence>
<dbReference type="GO" id="GO:0005739">
    <property type="term" value="C:mitochondrion"/>
    <property type="evidence" value="ECO:0007669"/>
    <property type="project" value="TreeGrafter"/>
</dbReference>
<dbReference type="OrthoDB" id="269151at2759"/>
<dbReference type="EMBL" id="KE346363">
    <property type="protein sequence ID" value="KJE92329.1"/>
    <property type="molecule type" value="Genomic_DNA"/>
</dbReference>
<reference evidence="6" key="1">
    <citation type="submission" date="2011-02" db="EMBL/GenBank/DDBJ databases">
        <title>The Genome Sequence of Capsaspora owczarzaki ATCC 30864.</title>
        <authorList>
            <person name="Russ C."/>
            <person name="Cuomo C."/>
            <person name="Burger G."/>
            <person name="Gray M.W."/>
            <person name="Holland P.W.H."/>
            <person name="King N."/>
            <person name="Lang F.B.F."/>
            <person name="Roger A.J."/>
            <person name="Ruiz-Trillo I."/>
            <person name="Young S.K."/>
            <person name="Zeng Q."/>
            <person name="Gargeya S."/>
            <person name="Alvarado L."/>
            <person name="Berlin A."/>
            <person name="Chapman S.B."/>
            <person name="Chen Z."/>
            <person name="Freedman E."/>
            <person name="Gellesch M."/>
            <person name="Goldberg J."/>
            <person name="Griggs A."/>
            <person name="Gujja S."/>
            <person name="Heilman E."/>
            <person name="Heiman D."/>
            <person name="Howarth C."/>
            <person name="Mehta T."/>
            <person name="Neiman D."/>
            <person name="Pearson M."/>
            <person name="Roberts A."/>
            <person name="Saif S."/>
            <person name="Shea T."/>
            <person name="Shenoy N."/>
            <person name="Sisk P."/>
            <person name="Stolte C."/>
            <person name="Sykes S."/>
            <person name="White J."/>
            <person name="Yandava C."/>
            <person name="Haas B."/>
            <person name="Nusbaum C."/>
            <person name="Birren B."/>
        </authorList>
    </citation>
    <scope>NUCLEOTIDE SEQUENCE</scope>
    <source>
        <strain evidence="6">ATCC 30864</strain>
    </source>
</reference>
<dbReference type="STRING" id="595528.A0A0D2X2C7"/>
<evidence type="ECO:0000259" key="4">
    <source>
        <dbReference type="Pfam" id="PF01926"/>
    </source>
</evidence>
<dbReference type="Pfam" id="PF01926">
    <property type="entry name" value="MMR_HSR1"/>
    <property type="match status" value="1"/>
</dbReference>
<name>A0A0D2X2C7_CAPO3</name>
<protein>
    <submittedName>
        <fullName evidence="5">GTPase 1</fullName>
    </submittedName>
</protein>
<dbReference type="InterPro" id="IPR027417">
    <property type="entry name" value="P-loop_NTPase"/>
</dbReference>
<evidence type="ECO:0000256" key="2">
    <source>
        <dbReference type="ARBA" id="ARBA00023134"/>
    </source>
</evidence>
<dbReference type="InterPro" id="IPR006073">
    <property type="entry name" value="GTP-bd"/>
</dbReference>
<dbReference type="OMA" id="IRWWREE"/>
<dbReference type="PANTHER" id="PTHR45782">
    <property type="entry name" value="MITOCHONDRIAL RIBOSOME-ASSOCIATED GTPASE 1"/>
    <property type="match status" value="1"/>
</dbReference>
<proteinExistence type="predicted"/>
<dbReference type="Proteomes" id="UP000008743">
    <property type="component" value="Unassembled WGS sequence"/>
</dbReference>
<gene>
    <name evidence="5" type="ORF">CAOG_003317</name>
</gene>
<evidence type="ECO:0000256" key="1">
    <source>
        <dbReference type="ARBA" id="ARBA00022741"/>
    </source>
</evidence>
<feature type="domain" description="G" evidence="4">
    <location>
        <begin position="135"/>
        <end position="203"/>
    </location>
</feature>